<reference evidence="1" key="1">
    <citation type="journal article" date="2020" name="Stud. Mycol.">
        <title>101 Dothideomycetes genomes: a test case for predicting lifestyles and emergence of pathogens.</title>
        <authorList>
            <person name="Haridas S."/>
            <person name="Albert R."/>
            <person name="Binder M."/>
            <person name="Bloem J."/>
            <person name="Labutti K."/>
            <person name="Salamov A."/>
            <person name="Andreopoulos B."/>
            <person name="Baker S."/>
            <person name="Barry K."/>
            <person name="Bills G."/>
            <person name="Bluhm B."/>
            <person name="Cannon C."/>
            <person name="Castanera R."/>
            <person name="Culley D."/>
            <person name="Daum C."/>
            <person name="Ezra D."/>
            <person name="Gonzalez J."/>
            <person name="Henrissat B."/>
            <person name="Kuo A."/>
            <person name="Liang C."/>
            <person name="Lipzen A."/>
            <person name="Lutzoni F."/>
            <person name="Magnuson J."/>
            <person name="Mondo S."/>
            <person name="Nolan M."/>
            <person name="Ohm R."/>
            <person name="Pangilinan J."/>
            <person name="Park H.-J."/>
            <person name="Ramirez L."/>
            <person name="Alfaro M."/>
            <person name="Sun H."/>
            <person name="Tritt A."/>
            <person name="Yoshinaga Y."/>
            <person name="Zwiers L.-H."/>
            <person name="Turgeon B."/>
            <person name="Goodwin S."/>
            <person name="Spatafora J."/>
            <person name="Crous P."/>
            <person name="Grigoriev I."/>
        </authorList>
    </citation>
    <scope>NUCLEOTIDE SEQUENCE</scope>
    <source>
        <strain evidence="1">SCOH1-5</strain>
    </source>
</reference>
<sequence>QDHYCNSMAVDLPGTDASARQAIRTQLVGLVLTDPASLHALMLVASAHLAKLHGDNSHNIDLLQLRGMAIQEVNKAMTDHGAQGRATSDSMIAAVGKMATFELLFGDRQIFHTHMTGLQRMVSLRGGLPALGLGGLLERTLLWIDVNAARITGGGLYFPPQVFPSSSPHPHADRRLFLMGLQTRSQ</sequence>
<protein>
    <recommendedName>
        <fullName evidence="3">Transcription factor domain-containing protein</fullName>
    </recommendedName>
</protein>
<name>A0A6A6FHH7_9PEZI</name>
<dbReference type="PANTHER" id="PTHR37540">
    <property type="entry name" value="TRANSCRIPTION FACTOR (ACR-2), PUTATIVE-RELATED-RELATED"/>
    <property type="match status" value="1"/>
</dbReference>
<dbReference type="PANTHER" id="PTHR37540:SF5">
    <property type="entry name" value="TRANSCRIPTION FACTOR DOMAIN-CONTAINING PROTEIN"/>
    <property type="match status" value="1"/>
</dbReference>
<evidence type="ECO:0008006" key="3">
    <source>
        <dbReference type="Google" id="ProtNLM"/>
    </source>
</evidence>
<dbReference type="AlphaFoldDB" id="A0A6A6FHH7"/>
<gene>
    <name evidence="1" type="ORF">CERZMDRAFT_40974</name>
</gene>
<accession>A0A6A6FHH7</accession>
<dbReference type="OrthoDB" id="4159781at2759"/>
<organism evidence="1 2">
    <name type="scientific">Cercospora zeae-maydis SCOH1-5</name>
    <dbReference type="NCBI Taxonomy" id="717836"/>
    <lineage>
        <taxon>Eukaryota</taxon>
        <taxon>Fungi</taxon>
        <taxon>Dikarya</taxon>
        <taxon>Ascomycota</taxon>
        <taxon>Pezizomycotina</taxon>
        <taxon>Dothideomycetes</taxon>
        <taxon>Dothideomycetidae</taxon>
        <taxon>Mycosphaerellales</taxon>
        <taxon>Mycosphaerellaceae</taxon>
        <taxon>Cercospora</taxon>
    </lineage>
</organism>
<keyword evidence="2" id="KW-1185">Reference proteome</keyword>
<dbReference type="Pfam" id="PF11951">
    <property type="entry name" value="Fungal_trans_2"/>
    <property type="match status" value="1"/>
</dbReference>
<feature type="non-terminal residue" evidence="1">
    <location>
        <position position="1"/>
    </location>
</feature>
<dbReference type="InterPro" id="IPR021858">
    <property type="entry name" value="Fun_TF"/>
</dbReference>
<evidence type="ECO:0000313" key="1">
    <source>
        <dbReference type="EMBL" id="KAF2212875.1"/>
    </source>
</evidence>
<proteinExistence type="predicted"/>
<dbReference type="Proteomes" id="UP000799539">
    <property type="component" value="Unassembled WGS sequence"/>
</dbReference>
<evidence type="ECO:0000313" key="2">
    <source>
        <dbReference type="Proteomes" id="UP000799539"/>
    </source>
</evidence>
<dbReference type="EMBL" id="ML992672">
    <property type="protein sequence ID" value="KAF2212875.1"/>
    <property type="molecule type" value="Genomic_DNA"/>
</dbReference>